<organism evidence="2 3">
    <name type="scientific">Neurospora intermedia</name>
    <dbReference type="NCBI Taxonomy" id="5142"/>
    <lineage>
        <taxon>Eukaryota</taxon>
        <taxon>Fungi</taxon>
        <taxon>Dikarya</taxon>
        <taxon>Ascomycota</taxon>
        <taxon>Pezizomycotina</taxon>
        <taxon>Sordariomycetes</taxon>
        <taxon>Sordariomycetidae</taxon>
        <taxon>Sordariales</taxon>
        <taxon>Sordariaceae</taxon>
        <taxon>Neurospora</taxon>
    </lineage>
</organism>
<evidence type="ECO:0000256" key="1">
    <source>
        <dbReference type="SAM" id="MobiDB-lite"/>
    </source>
</evidence>
<protein>
    <submittedName>
        <fullName evidence="2">Uncharacterized protein</fullName>
    </submittedName>
</protein>
<evidence type="ECO:0000313" key="2">
    <source>
        <dbReference type="EMBL" id="KAL0465189.1"/>
    </source>
</evidence>
<dbReference type="Proteomes" id="UP001451303">
    <property type="component" value="Unassembled WGS sequence"/>
</dbReference>
<keyword evidence="3" id="KW-1185">Reference proteome</keyword>
<dbReference type="EMBL" id="JAVLET010000018">
    <property type="protein sequence ID" value="KAL0465189.1"/>
    <property type="molecule type" value="Genomic_DNA"/>
</dbReference>
<reference evidence="2 3" key="1">
    <citation type="submission" date="2023-09" db="EMBL/GenBank/DDBJ databases">
        <title>Multi-omics analysis of a traditional fermented food reveals byproduct-associated fungal strains for waste-to-food upcycling.</title>
        <authorList>
            <consortium name="Lawrence Berkeley National Laboratory"/>
            <person name="Rekdal V.M."/>
            <person name="Villalobos-Escobedo J.M."/>
            <person name="Rodriguez-Valeron N."/>
            <person name="Garcia M.O."/>
            <person name="Vasquez D.P."/>
            <person name="Damayanti I."/>
            <person name="Sorensen P.M."/>
            <person name="Baidoo E.E."/>
            <person name="De Carvalho A.C."/>
            <person name="Riley R."/>
            <person name="Lipzen A."/>
            <person name="He G."/>
            <person name="Yan M."/>
            <person name="Haridas S."/>
            <person name="Daum C."/>
            <person name="Yoshinaga Y."/>
            <person name="Ng V."/>
            <person name="Grigoriev I.V."/>
            <person name="Munk R."/>
            <person name="Nuraida L."/>
            <person name="Wijaya C.H."/>
            <person name="Morales P.-C."/>
            <person name="Keasling J.D."/>
        </authorList>
    </citation>
    <scope>NUCLEOTIDE SEQUENCE [LARGE SCALE GENOMIC DNA]</scope>
    <source>
        <strain evidence="2 3">FGSC 2613</strain>
    </source>
</reference>
<name>A0ABR3CXM3_NEUIN</name>
<gene>
    <name evidence="2" type="ORF">QR685DRAFT_582398</name>
</gene>
<proteinExistence type="predicted"/>
<sequence>MWIPEVDEMETTGWDRLVDSAVSSSGWITGVGVGTGWPMGKCTSQFWRWMCGGERNWEAGWMLHYTGYARDPSWRAGRMRENLQIFSLHLAPGLWFFSHVHTTQHITTRQHNTLIRDTATWKMWLCRGEHPKRKNPEMKDIGSLALEIRKWMRSLCGFRASVDPDNPTRGAQTDLPERGKAC</sequence>
<evidence type="ECO:0000313" key="3">
    <source>
        <dbReference type="Proteomes" id="UP001451303"/>
    </source>
</evidence>
<accession>A0ABR3CXM3</accession>
<comment type="caution">
    <text evidence="2">The sequence shown here is derived from an EMBL/GenBank/DDBJ whole genome shotgun (WGS) entry which is preliminary data.</text>
</comment>
<feature type="region of interest" description="Disordered" evidence="1">
    <location>
        <begin position="163"/>
        <end position="182"/>
    </location>
</feature>